<name>A0ABU3DTB2_9FLAO</name>
<accession>A0ABU3DTB2</accession>
<proteinExistence type="predicted"/>
<dbReference type="EMBL" id="JAVRHN010000007">
    <property type="protein sequence ID" value="MDT0686946.1"/>
    <property type="molecule type" value="Genomic_DNA"/>
</dbReference>
<dbReference type="RefSeq" id="WP_311500245.1">
    <property type="nucleotide sequence ID" value="NZ_JAVRHN010000007.1"/>
</dbReference>
<evidence type="ECO:0000313" key="1">
    <source>
        <dbReference type="EMBL" id="MDT0686946.1"/>
    </source>
</evidence>
<organism evidence="1 2">
    <name type="scientific">Autumnicola psychrophila</name>
    <dbReference type="NCBI Taxonomy" id="3075592"/>
    <lineage>
        <taxon>Bacteria</taxon>
        <taxon>Pseudomonadati</taxon>
        <taxon>Bacteroidota</taxon>
        <taxon>Flavobacteriia</taxon>
        <taxon>Flavobacteriales</taxon>
        <taxon>Flavobacteriaceae</taxon>
        <taxon>Autumnicola</taxon>
    </lineage>
</organism>
<evidence type="ECO:0000313" key="2">
    <source>
        <dbReference type="Proteomes" id="UP001253848"/>
    </source>
</evidence>
<sequence length="152" mass="16950">MQLRNRQNDSIVLQSKYKIEDGFSAGRIFLNNAIKLGEYFLEAFSKSSFNRPVRDYKGNRKVLVVENILDFKGTPGEKERTSILADFQLLSEGGELVDGLTSKIAFKAADSIGNPFEVSGLVLENEKPILSFHTTYAGMGSFTLTPNCKEFL</sequence>
<comment type="caution">
    <text evidence="1">The sequence shown here is derived from an EMBL/GenBank/DDBJ whole genome shotgun (WGS) entry which is preliminary data.</text>
</comment>
<dbReference type="Proteomes" id="UP001253848">
    <property type="component" value="Unassembled WGS sequence"/>
</dbReference>
<protein>
    <submittedName>
        <fullName evidence="1">Uncharacterized protein</fullName>
    </submittedName>
</protein>
<gene>
    <name evidence="1" type="ORF">RM541_11255</name>
</gene>
<keyword evidence="2" id="KW-1185">Reference proteome</keyword>
<reference evidence="1 2" key="1">
    <citation type="submission" date="2023-09" db="EMBL/GenBank/DDBJ databases">
        <authorList>
            <person name="Rey-Velasco X."/>
        </authorList>
    </citation>
    <scope>NUCLEOTIDE SEQUENCE [LARGE SCALE GENOMIC DNA]</scope>
    <source>
        <strain evidence="1 2">F225</strain>
    </source>
</reference>